<evidence type="ECO:0000313" key="2">
    <source>
        <dbReference type="Proteomes" id="UP000036403"/>
    </source>
</evidence>
<protein>
    <submittedName>
        <fullName evidence="1">Abc transporter permease</fullName>
    </submittedName>
</protein>
<dbReference type="Proteomes" id="UP000036403">
    <property type="component" value="Unassembled WGS sequence"/>
</dbReference>
<dbReference type="PaxDb" id="67767-A0A0J7JZS6"/>
<accession>A0A0J7JZS6</accession>
<evidence type="ECO:0000313" key="1">
    <source>
        <dbReference type="EMBL" id="KMQ83411.1"/>
    </source>
</evidence>
<proteinExistence type="predicted"/>
<dbReference type="AlphaFoldDB" id="A0A0J7JZS6"/>
<dbReference type="EMBL" id="LBMM01019949">
    <property type="protein sequence ID" value="KMQ83411.1"/>
    <property type="molecule type" value="Genomic_DNA"/>
</dbReference>
<feature type="non-terminal residue" evidence="1">
    <location>
        <position position="1"/>
    </location>
</feature>
<organism evidence="1 2">
    <name type="scientific">Lasius niger</name>
    <name type="common">Black garden ant</name>
    <dbReference type="NCBI Taxonomy" id="67767"/>
    <lineage>
        <taxon>Eukaryota</taxon>
        <taxon>Metazoa</taxon>
        <taxon>Ecdysozoa</taxon>
        <taxon>Arthropoda</taxon>
        <taxon>Hexapoda</taxon>
        <taxon>Insecta</taxon>
        <taxon>Pterygota</taxon>
        <taxon>Neoptera</taxon>
        <taxon>Endopterygota</taxon>
        <taxon>Hymenoptera</taxon>
        <taxon>Apocrita</taxon>
        <taxon>Aculeata</taxon>
        <taxon>Formicoidea</taxon>
        <taxon>Formicidae</taxon>
        <taxon>Formicinae</taxon>
        <taxon>Lasius</taxon>
        <taxon>Lasius</taxon>
    </lineage>
</organism>
<comment type="caution">
    <text evidence="1">The sequence shown here is derived from an EMBL/GenBank/DDBJ whole genome shotgun (WGS) entry which is preliminary data.</text>
</comment>
<feature type="non-terminal residue" evidence="1">
    <location>
        <position position="75"/>
    </location>
</feature>
<reference evidence="1 2" key="1">
    <citation type="submission" date="2015-04" db="EMBL/GenBank/DDBJ databases">
        <title>Lasius niger genome sequencing.</title>
        <authorList>
            <person name="Konorov E.A."/>
            <person name="Nikitin M.A."/>
            <person name="Kirill M.V."/>
            <person name="Chang P."/>
        </authorList>
    </citation>
    <scope>NUCLEOTIDE SEQUENCE [LARGE SCALE GENOMIC DNA]</scope>
    <source>
        <tissue evidence="1">Whole</tissue>
    </source>
</reference>
<keyword evidence="2" id="KW-1185">Reference proteome</keyword>
<name>A0A0J7JZS6_LASNI</name>
<sequence>SSLSPLCRVAWLFERRSRFRSFDKAKKRSRCREDEVRTGALPGRASSPFLRPVASVQRMGPTRRVRSYGRPCYWP</sequence>
<gene>
    <name evidence="1" type="ORF">RF55_20120</name>
</gene>